<organism evidence="1 2">
    <name type="scientific">Mesorhabditis belari</name>
    <dbReference type="NCBI Taxonomy" id="2138241"/>
    <lineage>
        <taxon>Eukaryota</taxon>
        <taxon>Metazoa</taxon>
        <taxon>Ecdysozoa</taxon>
        <taxon>Nematoda</taxon>
        <taxon>Chromadorea</taxon>
        <taxon>Rhabditida</taxon>
        <taxon>Rhabditina</taxon>
        <taxon>Rhabditomorpha</taxon>
        <taxon>Rhabditoidea</taxon>
        <taxon>Rhabditidae</taxon>
        <taxon>Mesorhabditinae</taxon>
        <taxon>Mesorhabditis</taxon>
    </lineage>
</organism>
<dbReference type="SUPFAM" id="SSF50242">
    <property type="entry name" value="TIMP-like"/>
    <property type="match status" value="1"/>
</dbReference>
<dbReference type="AlphaFoldDB" id="A0AAF3EEF0"/>
<keyword evidence="1" id="KW-1185">Reference proteome</keyword>
<evidence type="ECO:0000313" key="1">
    <source>
        <dbReference type="Proteomes" id="UP000887575"/>
    </source>
</evidence>
<dbReference type="InterPro" id="IPR008993">
    <property type="entry name" value="TIMP-like_OB-fold"/>
</dbReference>
<reference evidence="2" key="1">
    <citation type="submission" date="2024-02" db="UniProtKB">
        <authorList>
            <consortium name="WormBaseParasite"/>
        </authorList>
    </citation>
    <scope>IDENTIFICATION</scope>
</reference>
<evidence type="ECO:0000313" key="2">
    <source>
        <dbReference type="WBParaSite" id="MBELARI_LOCUS12344"/>
    </source>
</evidence>
<sequence>MVLQVENGEPFNHYTLKHINIFRGPHNLPKSLTIPTGPCGLSLLPNTIYLLSGKINGTGLSATRCDQLFNVVSPYWFEVSPSLVKELNNLQCSS</sequence>
<proteinExistence type="predicted"/>
<dbReference type="WBParaSite" id="MBELARI_LOCUS12344">
    <property type="protein sequence ID" value="MBELARI_LOCUS12344"/>
    <property type="gene ID" value="MBELARI_LOCUS12344"/>
</dbReference>
<accession>A0AAF3EEF0</accession>
<dbReference type="Proteomes" id="UP000887575">
    <property type="component" value="Unassembled WGS sequence"/>
</dbReference>
<dbReference type="Gene3D" id="2.40.50.120">
    <property type="match status" value="1"/>
</dbReference>
<name>A0AAF3EEF0_9BILA</name>
<protein>
    <submittedName>
        <fullName evidence="2">Uncharacterized protein</fullName>
    </submittedName>
</protein>